<protein>
    <submittedName>
        <fullName evidence="2 3">PrkA serine kinase</fullName>
    </submittedName>
</protein>
<dbReference type="AlphaFoldDB" id="A0A0T7D793"/>
<dbReference type="GO" id="GO:0004672">
    <property type="term" value="F:protein kinase activity"/>
    <property type="evidence" value="ECO:0007669"/>
    <property type="project" value="InterPro"/>
</dbReference>
<name>A0A0T7D793_9VIBR</name>
<dbReference type="InterPro" id="IPR016230">
    <property type="entry name" value="PrkA/YeaG"/>
</dbReference>
<proteinExistence type="predicted"/>
<dbReference type="EMBL" id="CCJX01000101">
    <property type="protein sequence ID" value="CDT30172.1"/>
    <property type="molecule type" value="Genomic_DNA"/>
</dbReference>
<evidence type="ECO:0000313" key="5">
    <source>
        <dbReference type="Proteomes" id="UP000049495"/>
    </source>
</evidence>
<dbReference type="Pfam" id="PF08298">
    <property type="entry name" value="AAA_PrkA"/>
    <property type="match status" value="1"/>
</dbReference>
<dbReference type="InterPro" id="IPR013153">
    <property type="entry name" value="Prk_AAA"/>
</dbReference>
<reference evidence="5" key="2">
    <citation type="submission" date="2014-06" db="EMBL/GenBank/DDBJ databases">
        <authorList>
            <person name="Le Roux Frederique"/>
        </authorList>
    </citation>
    <scope>NUCLEOTIDE SEQUENCE [LARGE SCALE GENOMIC DNA]</scope>
    <source>
        <strain evidence="5">J5-5</strain>
    </source>
</reference>
<dbReference type="InterPro" id="IPR010650">
    <property type="entry name" value="PrkA_C"/>
</dbReference>
<dbReference type="InterPro" id="IPR057741">
    <property type="entry name" value="YeaG"/>
</dbReference>
<keyword evidence="3" id="KW-0808">Transferase</keyword>
<sequence length="644" mass="73981">MSIFDHYQSRYEAAKEEELTLQEFLALCKDDKSAYANAAERLLLAIGEPEVIDTAQDPQLSRIFSNRVISRYSEFKDFYGMEDAIEQIVSYLKHAAQGLEERKQILYLLGPVGGGKSSLAEKLKALMQKLPIYVLSADGERSPVNDHPFCLFDVNEDGDLLKNEYGIEKRYLRSIMSPWAAKRLHDFGGDISKFKVIKLRPSILDQVAIAKTEPGDENNQDISSLVGKVDIRKLEHFSQDDPDAYSYSGALCKANQGVMEFVEMFKAPIKVLHPLLTATQEGNFNGTEGLSALPFDGMILAHSNESEWQTFRNNKNNEAFLDRVYIVKVPYCLRVSEEVKIYKKLLEHSELSKAPCSPSTLDLLSQFSILSRLKEPENSSLFSKMRVYDGETLKDTDPKAKSYQEYRDYAGVDEGMSGLSTRFAFKILSRVFNFDQAEVAANPVHLFYVIEQQIEREQFPQETAEKYLEFLKGYLVPRYVEFIGKEIQTAYLESYSEYGQNIFDRYVTYADFWIQDQEYRDPETGQLFDRASLNGELEKIEKTAGISNPKDFRNEIVNFVLRAKANNNGQNPVWTSYEKLRTVIEKKMFSNTEELLPVISFNAKTSTDDQKKHDDFVARMMEKGYTEKQVRLLSEWYLRVRKSS</sequence>
<accession>A0A0T7D793</accession>
<organism evidence="3 5">
    <name type="scientific">Vibrio crassostreae</name>
    <dbReference type="NCBI Taxonomy" id="246167"/>
    <lineage>
        <taxon>Bacteria</taxon>
        <taxon>Pseudomonadati</taxon>
        <taxon>Pseudomonadota</taxon>
        <taxon>Gammaproteobacteria</taxon>
        <taxon>Vibrionales</taxon>
        <taxon>Vibrionaceae</taxon>
        <taxon>Vibrio</taxon>
    </lineage>
</organism>
<dbReference type="Proteomes" id="UP000049077">
    <property type="component" value="Unassembled WGS sequence"/>
</dbReference>
<dbReference type="RefSeq" id="WP_048659697.1">
    <property type="nucleotide sequence ID" value="NZ_AP025476.1"/>
</dbReference>
<evidence type="ECO:0000313" key="3">
    <source>
        <dbReference type="EMBL" id="CDT45266.1"/>
    </source>
</evidence>
<dbReference type="GeneID" id="93900594"/>
<dbReference type="EMBL" id="CCJV01000092">
    <property type="protein sequence ID" value="CDT45266.1"/>
    <property type="molecule type" value="Genomic_DNA"/>
</dbReference>
<dbReference type="SUPFAM" id="SSF52540">
    <property type="entry name" value="P-loop containing nucleoside triphosphate hydrolases"/>
    <property type="match status" value="1"/>
</dbReference>
<evidence type="ECO:0000313" key="2">
    <source>
        <dbReference type="EMBL" id="CDT30172.1"/>
    </source>
</evidence>
<dbReference type="NCBIfam" id="NF011999">
    <property type="entry name" value="PRK15455.1"/>
    <property type="match status" value="1"/>
</dbReference>
<dbReference type="SMART" id="SM00763">
    <property type="entry name" value="AAA_PrkA"/>
    <property type="match status" value="1"/>
</dbReference>
<evidence type="ECO:0000313" key="4">
    <source>
        <dbReference type="Proteomes" id="UP000049077"/>
    </source>
</evidence>
<dbReference type="InterPro" id="IPR027417">
    <property type="entry name" value="P-loop_NTPase"/>
</dbReference>
<dbReference type="PANTHER" id="PTHR30267">
    <property type="entry name" value="PROTEIN KINASE PRKA"/>
    <property type="match status" value="1"/>
</dbReference>
<gene>
    <name evidence="2" type="ORF">VCR4J5_190012</name>
    <name evidence="3" type="ORF">VCR5J5_320142</name>
</gene>
<dbReference type="OrthoDB" id="9761914at2"/>
<comment type="caution">
    <text evidence="3">The sequence shown here is derived from an EMBL/GenBank/DDBJ whole genome shotgun (WGS) entry which is preliminary data.</text>
</comment>
<keyword evidence="3" id="KW-0418">Kinase</keyword>
<keyword evidence="4" id="KW-1185">Reference proteome</keyword>
<dbReference type="PIRSF" id="PIRSF000549">
    <property type="entry name" value="Ser_prot_kin"/>
    <property type="match status" value="1"/>
</dbReference>
<reference evidence="3 4" key="1">
    <citation type="submission" date="2014-06" db="EMBL/GenBank/DDBJ databases">
        <authorList>
            <person name="Le Roux F."/>
        </authorList>
    </citation>
    <scope>NUCLEOTIDE SEQUENCE</scope>
    <source>
        <strain evidence="2 4">J5-4</strain>
        <strain evidence="3">J5-5</strain>
    </source>
</reference>
<feature type="domain" description="PrkA AAA" evidence="1">
    <location>
        <begin position="19"/>
        <end position="380"/>
    </location>
</feature>
<dbReference type="Pfam" id="PF06798">
    <property type="entry name" value="PrkA"/>
    <property type="match status" value="1"/>
</dbReference>
<dbReference type="Gene3D" id="3.40.50.300">
    <property type="entry name" value="P-loop containing nucleotide triphosphate hydrolases"/>
    <property type="match status" value="1"/>
</dbReference>
<dbReference type="PANTHER" id="PTHR30267:SF2">
    <property type="entry name" value="PROTEIN PRKA"/>
    <property type="match status" value="1"/>
</dbReference>
<dbReference type="Proteomes" id="UP000049495">
    <property type="component" value="Unassembled WGS sequence"/>
</dbReference>
<evidence type="ECO:0000259" key="1">
    <source>
        <dbReference type="SMART" id="SM00763"/>
    </source>
</evidence>